<dbReference type="CDD" id="cd00077">
    <property type="entry name" value="HDc"/>
    <property type="match status" value="1"/>
</dbReference>
<dbReference type="Gene3D" id="1.10.3210.10">
    <property type="entry name" value="Hypothetical protein af1432"/>
    <property type="match status" value="1"/>
</dbReference>
<sequence>MVRQESLIKAAEGKCEYHRADHSFRVMKLALQIFEHQLEIDAPEEVRQESDLFREALKWTAVLHDREMAGFDFDHGFRAAGKVDQIVRIQTSERLRDIIKFLCIYHVPDDSEIENINETQRWILKVFKDADSLDRIRFNNGDKLDERYLRFDFSKTLVSEARSLWERTKQFSDLPGKSFDAVFNNGIE</sequence>
<evidence type="ECO:0000313" key="3">
    <source>
        <dbReference type="Proteomes" id="UP000176791"/>
    </source>
</evidence>
<comment type="caution">
    <text evidence="2">The sequence shown here is derived from an EMBL/GenBank/DDBJ whole genome shotgun (WGS) entry which is preliminary data.</text>
</comment>
<dbReference type="AlphaFoldDB" id="A0A1F5DPX6"/>
<dbReference type="SUPFAM" id="SSF109604">
    <property type="entry name" value="HD-domain/PDEase-like"/>
    <property type="match status" value="1"/>
</dbReference>
<feature type="domain" description="HD/PDEase" evidence="1">
    <location>
        <begin position="15"/>
        <end position="145"/>
    </location>
</feature>
<dbReference type="STRING" id="1797460.A3E73_01030"/>
<evidence type="ECO:0000259" key="1">
    <source>
        <dbReference type="SMART" id="SM00471"/>
    </source>
</evidence>
<dbReference type="InterPro" id="IPR003607">
    <property type="entry name" value="HD/PDEase_dom"/>
</dbReference>
<protein>
    <recommendedName>
        <fullName evidence="1">HD/PDEase domain-containing protein</fullName>
    </recommendedName>
</protein>
<gene>
    <name evidence="2" type="ORF">A3E73_01030</name>
</gene>
<proteinExistence type="predicted"/>
<organism evidence="2 3">
    <name type="scientific">Candidatus Beckwithbacteria bacterium RIFCSPHIGHO2_12_FULL_47_17</name>
    <dbReference type="NCBI Taxonomy" id="1797460"/>
    <lineage>
        <taxon>Bacteria</taxon>
        <taxon>Candidatus Beckwithiibacteriota</taxon>
    </lineage>
</organism>
<evidence type="ECO:0000313" key="2">
    <source>
        <dbReference type="EMBL" id="OGD57104.1"/>
    </source>
</evidence>
<reference evidence="2 3" key="1">
    <citation type="journal article" date="2016" name="Nat. Commun.">
        <title>Thousands of microbial genomes shed light on interconnected biogeochemical processes in an aquifer system.</title>
        <authorList>
            <person name="Anantharaman K."/>
            <person name="Brown C.T."/>
            <person name="Hug L.A."/>
            <person name="Sharon I."/>
            <person name="Castelle C.J."/>
            <person name="Probst A.J."/>
            <person name="Thomas B.C."/>
            <person name="Singh A."/>
            <person name="Wilkins M.J."/>
            <person name="Karaoz U."/>
            <person name="Brodie E.L."/>
            <person name="Williams K.H."/>
            <person name="Hubbard S.S."/>
            <person name="Banfield J.F."/>
        </authorList>
    </citation>
    <scope>NUCLEOTIDE SEQUENCE [LARGE SCALE GENOMIC DNA]</scope>
</reference>
<dbReference type="EMBL" id="MEZN01000001">
    <property type="protein sequence ID" value="OGD57104.1"/>
    <property type="molecule type" value="Genomic_DNA"/>
</dbReference>
<accession>A0A1F5DPX6</accession>
<dbReference type="SMART" id="SM00471">
    <property type="entry name" value="HDc"/>
    <property type="match status" value="1"/>
</dbReference>
<dbReference type="Proteomes" id="UP000176791">
    <property type="component" value="Unassembled WGS sequence"/>
</dbReference>
<name>A0A1F5DPX6_9BACT</name>